<name>A0A540MQN2_MALBA</name>
<evidence type="ECO:0000313" key="6">
    <source>
        <dbReference type="Proteomes" id="UP000315295"/>
    </source>
</evidence>
<proteinExistence type="inferred from homology"/>
<evidence type="ECO:0000259" key="4">
    <source>
        <dbReference type="PROSITE" id="PS51792"/>
    </source>
</evidence>
<organism evidence="5 6">
    <name type="scientific">Malus baccata</name>
    <name type="common">Siberian crab apple</name>
    <name type="synonym">Pyrus baccata</name>
    <dbReference type="NCBI Taxonomy" id="106549"/>
    <lineage>
        <taxon>Eukaryota</taxon>
        <taxon>Viridiplantae</taxon>
        <taxon>Streptophyta</taxon>
        <taxon>Embryophyta</taxon>
        <taxon>Tracheophyta</taxon>
        <taxon>Spermatophyta</taxon>
        <taxon>Magnoliopsida</taxon>
        <taxon>eudicotyledons</taxon>
        <taxon>Gunneridae</taxon>
        <taxon>Pentapetalae</taxon>
        <taxon>rosids</taxon>
        <taxon>fabids</taxon>
        <taxon>Rosales</taxon>
        <taxon>Rosaceae</taxon>
        <taxon>Amygdaloideae</taxon>
        <taxon>Maleae</taxon>
        <taxon>Malus</taxon>
    </lineage>
</organism>
<dbReference type="STRING" id="106549.A0A540MQN2"/>
<reference evidence="5 6" key="1">
    <citation type="journal article" date="2019" name="G3 (Bethesda)">
        <title>Sequencing of a Wild Apple (Malus baccata) Genome Unravels the Differences Between Cultivated and Wild Apple Species Regarding Disease Resistance and Cold Tolerance.</title>
        <authorList>
            <person name="Chen X."/>
        </authorList>
    </citation>
    <scope>NUCLEOTIDE SEQUENCE [LARGE SCALE GENOMIC DNA]</scope>
    <source>
        <strain evidence="6">cv. Shandingzi</strain>
        <tissue evidence="5">Leaves</tissue>
    </source>
</reference>
<dbReference type="GO" id="GO:0046872">
    <property type="term" value="F:metal ion binding"/>
    <property type="evidence" value="ECO:0007669"/>
    <property type="project" value="UniProtKB-KW"/>
</dbReference>
<evidence type="ECO:0000256" key="3">
    <source>
        <dbReference type="ARBA" id="ARBA00022833"/>
    </source>
</evidence>
<comment type="caution">
    <text evidence="5">The sequence shown here is derived from an EMBL/GenBank/DDBJ whole genome shotgun (WGS) entry which is preliminary data.</text>
</comment>
<dbReference type="EMBL" id="VIEB01000203">
    <property type="protein sequence ID" value="TQE01095.1"/>
    <property type="molecule type" value="Genomic_DNA"/>
</dbReference>
<keyword evidence="3" id="KW-0862">Zinc</keyword>
<dbReference type="InterPro" id="IPR034751">
    <property type="entry name" value="Yippee"/>
</dbReference>
<dbReference type="Proteomes" id="UP000315295">
    <property type="component" value="Unassembled WGS sequence"/>
</dbReference>
<dbReference type="PROSITE" id="PS51792">
    <property type="entry name" value="YIPPEE"/>
    <property type="match status" value="1"/>
</dbReference>
<accession>A0A540MQN2</accession>
<dbReference type="Pfam" id="PF03226">
    <property type="entry name" value="Yippee-Mis18"/>
    <property type="match status" value="1"/>
</dbReference>
<dbReference type="InterPro" id="IPR039058">
    <property type="entry name" value="Yippee_fam"/>
</dbReference>
<keyword evidence="6" id="KW-1185">Reference proteome</keyword>
<protein>
    <recommendedName>
        <fullName evidence="4">Yippee domain-containing protein</fullName>
    </recommendedName>
</protein>
<feature type="domain" description="Yippee" evidence="4">
    <location>
        <begin position="107"/>
        <end position="203"/>
    </location>
</feature>
<comment type="similarity">
    <text evidence="1">Belongs to the yippee family.</text>
</comment>
<sequence>MGRIFLIELDGRTYRCRFCDSALALADDVLSWKKGFRSWGFRSCISELGFSGPAWTGLYVGIVFLDWELGLGRSLEDMWYFLVKKLCEVRMDTCKRATLRMVGVGKKTEEPINCTEPIKGTATAAESRSKSVAFAFESYQWVNITLGPEEDRLMYSGLHTVKDIFCCCCGQILGWKYVIAHEKNQKYKEGKFVLERWRIVEDVAEEFNLDARLGSSDGENP</sequence>
<dbReference type="InterPro" id="IPR004910">
    <property type="entry name" value="Yippee/Mis18/Cereblon"/>
</dbReference>
<dbReference type="AlphaFoldDB" id="A0A540MQN2"/>
<gene>
    <name evidence="5" type="ORF">C1H46_013372</name>
</gene>
<keyword evidence="2" id="KW-0479">Metal-binding</keyword>
<evidence type="ECO:0000313" key="5">
    <source>
        <dbReference type="EMBL" id="TQE01095.1"/>
    </source>
</evidence>
<evidence type="ECO:0000256" key="2">
    <source>
        <dbReference type="ARBA" id="ARBA00022723"/>
    </source>
</evidence>
<dbReference type="PANTHER" id="PTHR13848">
    <property type="entry name" value="PROTEIN YIPPEE-LIKE CG15309-RELATED"/>
    <property type="match status" value="1"/>
</dbReference>
<evidence type="ECO:0000256" key="1">
    <source>
        <dbReference type="ARBA" id="ARBA00005613"/>
    </source>
</evidence>